<evidence type="ECO:0000256" key="3">
    <source>
        <dbReference type="ARBA" id="ARBA00022989"/>
    </source>
</evidence>
<sequence>MPSFSERARAEARHVARSLASFGPSRGRRCPLALQAGLAMAVLIVVLALLGYERLALLAATGAFTVIYGGWLRPRERARFAPLVSLALFACAAAGTLAAGGGVVAVLVGVLMLTVASAAVVGWVSLGPPGPVFFVLVFGLSAQVTGVHDGARAVGPWIYLAVVAGSSVFACLLVAAPLLVPRYRAEPARPLRDLFPRRWGAVARTLTERAAIVGIVGVAAAAIVDPHRSYWIVCAGIAVVGMPVGRRDAATRGIHRTVGTIVGAALYLALAFLPLPVWALGIVLGLLQFVIELVVVRHYALALVFITPLALLIIGAATGDAGSMPLAFERVVDTLVGAAVGTVAALTVRLRAD</sequence>
<feature type="transmembrane region" description="Helical" evidence="5">
    <location>
        <begin position="157"/>
        <end position="180"/>
    </location>
</feature>
<gene>
    <name evidence="7" type="ORF">FHX68_2594</name>
</gene>
<keyword evidence="4 5" id="KW-0472">Membrane</keyword>
<keyword evidence="3 5" id="KW-1133">Transmembrane helix</keyword>
<accession>A0A543K8G9</accession>
<feature type="transmembrane region" description="Helical" evidence="5">
    <location>
        <begin position="201"/>
        <end position="223"/>
    </location>
</feature>
<keyword evidence="8" id="KW-1185">Reference proteome</keyword>
<feature type="transmembrane region" description="Helical" evidence="5">
    <location>
        <begin position="299"/>
        <end position="319"/>
    </location>
</feature>
<dbReference type="AlphaFoldDB" id="A0A543K8G9"/>
<evidence type="ECO:0000256" key="2">
    <source>
        <dbReference type="ARBA" id="ARBA00022692"/>
    </source>
</evidence>
<keyword evidence="2 5" id="KW-0812">Transmembrane</keyword>
<feature type="transmembrane region" description="Helical" evidence="5">
    <location>
        <begin position="257"/>
        <end position="287"/>
    </location>
</feature>
<feature type="transmembrane region" description="Helical" evidence="5">
    <location>
        <begin position="56"/>
        <end position="73"/>
    </location>
</feature>
<comment type="caution">
    <text evidence="7">The sequence shown here is derived from an EMBL/GenBank/DDBJ whole genome shotgun (WGS) entry which is preliminary data.</text>
</comment>
<dbReference type="EMBL" id="VFPS01000005">
    <property type="protein sequence ID" value="TQM91376.1"/>
    <property type="molecule type" value="Genomic_DNA"/>
</dbReference>
<name>A0A543K8G9_9MICO</name>
<reference evidence="7 8" key="1">
    <citation type="submission" date="2019-06" db="EMBL/GenBank/DDBJ databases">
        <title>Sequencing the genomes of 1000 actinobacteria strains.</title>
        <authorList>
            <person name="Klenk H.-P."/>
        </authorList>
    </citation>
    <scope>NUCLEOTIDE SEQUENCE [LARGE SCALE GENOMIC DNA]</scope>
    <source>
        <strain evidence="7 8">DSM 20427</strain>
    </source>
</reference>
<dbReference type="Pfam" id="PF13515">
    <property type="entry name" value="FUSC_2"/>
    <property type="match status" value="1"/>
</dbReference>
<feature type="transmembrane region" description="Helical" evidence="5">
    <location>
        <begin position="32"/>
        <end position="50"/>
    </location>
</feature>
<evidence type="ECO:0000256" key="5">
    <source>
        <dbReference type="SAM" id="Phobius"/>
    </source>
</evidence>
<dbReference type="Proteomes" id="UP000319804">
    <property type="component" value="Unassembled WGS sequence"/>
</dbReference>
<dbReference type="GO" id="GO:0016020">
    <property type="term" value="C:membrane"/>
    <property type="evidence" value="ECO:0007669"/>
    <property type="project" value="UniProtKB-SubCell"/>
</dbReference>
<evidence type="ECO:0000256" key="4">
    <source>
        <dbReference type="ARBA" id="ARBA00023136"/>
    </source>
</evidence>
<evidence type="ECO:0000313" key="8">
    <source>
        <dbReference type="Proteomes" id="UP000319804"/>
    </source>
</evidence>
<protein>
    <submittedName>
        <fullName evidence="7">Fusaric acid resistance family protein</fullName>
    </submittedName>
</protein>
<evidence type="ECO:0000256" key="1">
    <source>
        <dbReference type="ARBA" id="ARBA00004141"/>
    </source>
</evidence>
<evidence type="ECO:0000259" key="6">
    <source>
        <dbReference type="Pfam" id="PF13515"/>
    </source>
</evidence>
<organism evidence="7 8">
    <name type="scientific">Microbacterium lacticum</name>
    <dbReference type="NCBI Taxonomy" id="33885"/>
    <lineage>
        <taxon>Bacteria</taxon>
        <taxon>Bacillati</taxon>
        <taxon>Actinomycetota</taxon>
        <taxon>Actinomycetes</taxon>
        <taxon>Micrococcales</taxon>
        <taxon>Microbacteriaceae</taxon>
        <taxon>Microbacterium</taxon>
    </lineage>
</organism>
<comment type="subcellular location">
    <subcellularLocation>
        <location evidence="1">Membrane</location>
        <topology evidence="1">Multi-pass membrane protein</topology>
    </subcellularLocation>
</comment>
<evidence type="ECO:0000313" key="7">
    <source>
        <dbReference type="EMBL" id="TQM91376.1"/>
    </source>
</evidence>
<feature type="domain" description="Integral membrane bound transporter" evidence="6">
    <location>
        <begin position="218"/>
        <end position="343"/>
    </location>
</feature>
<dbReference type="InterPro" id="IPR049453">
    <property type="entry name" value="Memb_transporter_dom"/>
</dbReference>
<feature type="transmembrane region" description="Helical" evidence="5">
    <location>
        <begin position="331"/>
        <end position="350"/>
    </location>
</feature>
<proteinExistence type="predicted"/>